<keyword evidence="2" id="KW-0732">Signal</keyword>
<name>A0ABV9G3W7_9ACTN</name>
<reference evidence="4" key="1">
    <citation type="journal article" date="2019" name="Int. J. Syst. Evol. Microbiol.">
        <title>The Global Catalogue of Microorganisms (GCM) 10K type strain sequencing project: providing services to taxonomists for standard genome sequencing and annotation.</title>
        <authorList>
            <consortium name="The Broad Institute Genomics Platform"/>
            <consortium name="The Broad Institute Genome Sequencing Center for Infectious Disease"/>
            <person name="Wu L."/>
            <person name="Ma J."/>
        </authorList>
    </citation>
    <scope>NUCLEOTIDE SEQUENCE [LARGE SCALE GENOMIC DNA]</scope>
    <source>
        <strain evidence="4">CGMCC 4.7139</strain>
    </source>
</reference>
<gene>
    <name evidence="3" type="ORF">ACFO9E_08395</name>
</gene>
<comment type="caution">
    <text evidence="3">The sequence shown here is derived from an EMBL/GenBank/DDBJ whole genome shotgun (WGS) entry which is preliminary data.</text>
</comment>
<evidence type="ECO:0000256" key="1">
    <source>
        <dbReference type="SAM" id="MobiDB-lite"/>
    </source>
</evidence>
<dbReference type="RefSeq" id="WP_381192961.1">
    <property type="nucleotide sequence ID" value="NZ_JBHSFE010000008.1"/>
</dbReference>
<feature type="compositionally biased region" description="Low complexity" evidence="1">
    <location>
        <begin position="65"/>
        <end position="76"/>
    </location>
</feature>
<organism evidence="3 4">
    <name type="scientific">Streptomyces maoxianensis</name>
    <dbReference type="NCBI Taxonomy" id="1459942"/>
    <lineage>
        <taxon>Bacteria</taxon>
        <taxon>Bacillati</taxon>
        <taxon>Actinomycetota</taxon>
        <taxon>Actinomycetes</taxon>
        <taxon>Kitasatosporales</taxon>
        <taxon>Streptomycetaceae</taxon>
        <taxon>Streptomyces</taxon>
    </lineage>
</organism>
<evidence type="ECO:0000256" key="2">
    <source>
        <dbReference type="SAM" id="SignalP"/>
    </source>
</evidence>
<feature type="chain" id="PRO_5047460735" description="Lipoprotein" evidence="2">
    <location>
        <begin position="21"/>
        <end position="263"/>
    </location>
</feature>
<evidence type="ECO:0000313" key="4">
    <source>
        <dbReference type="Proteomes" id="UP001595993"/>
    </source>
</evidence>
<feature type="compositionally biased region" description="Low complexity" evidence="1">
    <location>
        <begin position="40"/>
        <end position="57"/>
    </location>
</feature>
<feature type="region of interest" description="Disordered" evidence="1">
    <location>
        <begin position="92"/>
        <end position="111"/>
    </location>
</feature>
<dbReference type="Proteomes" id="UP001595993">
    <property type="component" value="Unassembled WGS sequence"/>
</dbReference>
<keyword evidence="4" id="KW-1185">Reference proteome</keyword>
<evidence type="ECO:0000313" key="3">
    <source>
        <dbReference type="EMBL" id="MFC4607834.1"/>
    </source>
</evidence>
<dbReference type="EMBL" id="JBHSFE010000008">
    <property type="protein sequence ID" value="MFC4607834.1"/>
    <property type="molecule type" value="Genomic_DNA"/>
</dbReference>
<feature type="region of interest" description="Disordered" evidence="1">
    <location>
        <begin position="19"/>
        <end position="76"/>
    </location>
</feature>
<feature type="signal peptide" evidence="2">
    <location>
        <begin position="1"/>
        <end position="20"/>
    </location>
</feature>
<accession>A0ABV9G3W7</accession>
<feature type="compositionally biased region" description="Gly residues" evidence="1">
    <location>
        <begin position="20"/>
        <end position="29"/>
    </location>
</feature>
<dbReference type="PROSITE" id="PS51257">
    <property type="entry name" value="PROKAR_LIPOPROTEIN"/>
    <property type="match status" value="1"/>
</dbReference>
<sequence length="263" mass="26580">MRQRTAVVATALTLAIGLTAGCGGEGGGDSADKPRHKKAATSTPVPATPVPSKSVPATPTPAGPAQPAASAPKALSQAQLEKAILAKSDVPGFDVAPMDAPPPQGERADKSECAPLTAVINGRPEPAAQAAAYRQLTGAKDNRPAVSEFLTTHGVQDATTALSRLRAAVEACEGGFRASGGGEGPSTYQGAKALPVAAQVGDDAFAYQVTGDYAGEPVPLVFHVVRSGGTLATFYTANLEGPQTPRIPPALLTAQADKLTKLK</sequence>
<evidence type="ECO:0008006" key="5">
    <source>
        <dbReference type="Google" id="ProtNLM"/>
    </source>
</evidence>
<proteinExistence type="predicted"/>
<protein>
    <recommendedName>
        <fullName evidence="5">Lipoprotein</fullName>
    </recommendedName>
</protein>